<name>A0A3N9UG43_9BACI</name>
<evidence type="ECO:0000313" key="1">
    <source>
        <dbReference type="EMBL" id="RQW75090.1"/>
    </source>
</evidence>
<dbReference type="Proteomes" id="UP000274033">
    <property type="component" value="Unassembled WGS sequence"/>
</dbReference>
<keyword evidence="2" id="KW-1185">Reference proteome</keyword>
<protein>
    <submittedName>
        <fullName evidence="1">Uncharacterized protein</fullName>
    </submittedName>
</protein>
<reference evidence="1 2" key="1">
    <citation type="journal article" date="2013" name="J. Microbiol.">
        <title>Lysinibacillus chungkukjangi sp. nov., isolated from Chungkukjang, Korean fermented soybean food.</title>
        <authorList>
            <person name="Kim S.J."/>
            <person name="Jang Y.H."/>
            <person name="Hamada M."/>
            <person name="Ahn J.H."/>
            <person name="Weon H.Y."/>
            <person name="Suzuki K."/>
            <person name="Whang K.S."/>
            <person name="Kwon S.W."/>
        </authorList>
    </citation>
    <scope>NUCLEOTIDE SEQUENCE [LARGE SCALE GENOMIC DNA]</scope>
    <source>
        <strain evidence="1 2">MCCC 1A12701</strain>
    </source>
</reference>
<gene>
    <name evidence="1" type="ORF">EBB45_08145</name>
</gene>
<dbReference type="OrthoDB" id="2456374at2"/>
<accession>A0A3N9UG43</accession>
<evidence type="ECO:0000313" key="2">
    <source>
        <dbReference type="Proteomes" id="UP000274033"/>
    </source>
</evidence>
<comment type="caution">
    <text evidence="1">The sequence shown here is derived from an EMBL/GenBank/DDBJ whole genome shotgun (WGS) entry which is preliminary data.</text>
</comment>
<dbReference type="EMBL" id="RRCT01000006">
    <property type="protein sequence ID" value="RQW75090.1"/>
    <property type="molecule type" value="Genomic_DNA"/>
</dbReference>
<sequence length="74" mass="8457">MFGIRFLVGYIWYTPNDELFLYVEGMESEELNRGEANSGQQQSTVEFNDEASEEIAKVVRSMMSNDDEPVTKPS</sequence>
<proteinExistence type="predicted"/>
<dbReference type="AlphaFoldDB" id="A0A3N9UG43"/>
<organism evidence="1 2">
    <name type="scientific">Lysinibacillus composti</name>
    <dbReference type="NCBI Taxonomy" id="720633"/>
    <lineage>
        <taxon>Bacteria</taxon>
        <taxon>Bacillati</taxon>
        <taxon>Bacillota</taxon>
        <taxon>Bacilli</taxon>
        <taxon>Bacillales</taxon>
        <taxon>Bacillaceae</taxon>
        <taxon>Lysinibacillus</taxon>
    </lineage>
</organism>